<name>A0A812RFE8_9DINO</name>
<dbReference type="AlphaFoldDB" id="A0A812RFE8"/>
<dbReference type="Proteomes" id="UP000604046">
    <property type="component" value="Unassembled WGS sequence"/>
</dbReference>
<evidence type="ECO:0000313" key="1">
    <source>
        <dbReference type="EMBL" id="CAE7435585.1"/>
    </source>
</evidence>
<evidence type="ECO:0000313" key="2">
    <source>
        <dbReference type="Proteomes" id="UP000604046"/>
    </source>
</evidence>
<protein>
    <submittedName>
        <fullName evidence="1">Uncharacterized protein</fullName>
    </submittedName>
</protein>
<organism evidence="1 2">
    <name type="scientific">Symbiodinium natans</name>
    <dbReference type="NCBI Taxonomy" id="878477"/>
    <lineage>
        <taxon>Eukaryota</taxon>
        <taxon>Sar</taxon>
        <taxon>Alveolata</taxon>
        <taxon>Dinophyceae</taxon>
        <taxon>Suessiales</taxon>
        <taxon>Symbiodiniaceae</taxon>
        <taxon>Symbiodinium</taxon>
    </lineage>
</organism>
<accession>A0A812RFE8</accession>
<comment type="caution">
    <text evidence="1">The sequence shown here is derived from an EMBL/GenBank/DDBJ whole genome shotgun (WGS) entry which is preliminary data.</text>
</comment>
<dbReference type="EMBL" id="CAJNDS010002329">
    <property type="protein sequence ID" value="CAE7435585.1"/>
    <property type="molecule type" value="Genomic_DNA"/>
</dbReference>
<sequence length="1183" mass="131446">MAFLGSDGQVLHQATLQKIFSDIMTVLREDMDVRDAEGKPRFADVCEYLAAQLESPLQRTQLSQQVQDLENVCRTILGLPAQSFCDTCPDVAALQPFERLHLKVWQLGAHEPYHVKGAPALHAVRDNLHKMVMGYGSETEKYPLEVLFAWPGPCHDAAKCTAGTALQPYSVGITTGSAVTMSSHLLCLALLKLGFLDASTTTTAGRQTTLPLEPEVLKNLAQRTLKCICFWVAFIELGKFVSQVCNCEVVFDRIVAQKLSAGSRKLRQDLFAESINRHNRAATGKSRITADEVAALQVYDTAPPEFRRALKLIWGTEIPANTAVPLHSFSVGFWTPKKSLSNRISAQTNPLWHQIATHSWPKMMEVLKRMEGKWNFKCVSFENIRDEFTKKGQVPPINSNFHSQMFRDSGKEAEVTMMASVLVHFATDLQTKLGKDTYNKVIATWRTGMLDSKLLPEVQAMRPDFKLSDLGFLFLTDSEEGKLPDTFEQDEETQAQIHRLAALVRRLKHEQDTMRAHKAVALRCQTQQLASEGEFQRSLSQAVDEAWQDHSVFFQFHECKLQTLQAISTSAHAQIAARQLKETKDVPILSILNLPMLGSTCSSYVDKLTDHVATELTGMASRMMYIVIPPNQPELGSGKLTKLAREKNVLQHQEKWKTALETNKTISLHHARAVYDQQSMYSDDRALGFEIWLVVAESVEADLQTQNVFGSSVLMKRKALPGLVEVLHRSSMANFTKPHTFAEARDTQRDLDVERKQHFSGQAFLSQLISTALQTSRLGAKNTVMIRDETMYDAELARAVMSINSKAAGMPQLAYIGMSWASSSKQTITENVKSSLVEVMKGAISRNEYALAKIPAALLTSNAQKTKTVVPALDLSQFTVTAPQTNLELRWLQSTLDEGELCGSVMLPTSEVWGGLGWKDIKKKHDDEFNPTGMLARKRAADSPADSLLGTNLQTDRPKAQLTSDMSMDNVKDMGRWQPRGVSGYEFFVNKQGDLYVHGLVDSELPDALFPLYGFFKTGAEAANLLESENPLVVKYSLSAESEILVQAKAGSNLPPCLSGFQTCRAPVAEVLQAMTGAGIANPSIHLHKVDLVSQGAEMKWQVTTTEKACLKASVEEPSENAGTFPPTEMSRLSVYVDLSKLSKIFFVFKLEYDPEANKFKGMLPWGCLKQPSRLGKDVVSKL</sequence>
<reference evidence="1" key="1">
    <citation type="submission" date="2021-02" db="EMBL/GenBank/DDBJ databases">
        <authorList>
            <person name="Dougan E. K."/>
            <person name="Rhodes N."/>
            <person name="Thang M."/>
            <person name="Chan C."/>
        </authorList>
    </citation>
    <scope>NUCLEOTIDE SEQUENCE</scope>
</reference>
<dbReference type="OrthoDB" id="437587at2759"/>
<keyword evidence="2" id="KW-1185">Reference proteome</keyword>
<gene>
    <name evidence="1" type="ORF">SNAT2548_LOCUS23660</name>
</gene>
<proteinExistence type="predicted"/>